<dbReference type="Pfam" id="PF07715">
    <property type="entry name" value="Plug"/>
    <property type="match status" value="1"/>
</dbReference>
<dbReference type="Pfam" id="PF00593">
    <property type="entry name" value="TonB_dep_Rec_b-barrel"/>
    <property type="match status" value="1"/>
</dbReference>
<dbReference type="Gene3D" id="2.170.130.10">
    <property type="entry name" value="TonB-dependent receptor, plug domain"/>
    <property type="match status" value="1"/>
</dbReference>
<dbReference type="PROSITE" id="PS52016">
    <property type="entry name" value="TONB_DEPENDENT_REC_3"/>
    <property type="match status" value="1"/>
</dbReference>
<dbReference type="InterPro" id="IPR012910">
    <property type="entry name" value="Plug_dom"/>
</dbReference>
<dbReference type="GO" id="GO:0009279">
    <property type="term" value="C:cell outer membrane"/>
    <property type="evidence" value="ECO:0007669"/>
    <property type="project" value="UniProtKB-SubCell"/>
</dbReference>
<keyword evidence="4 10" id="KW-0812">Transmembrane</keyword>
<accession>A0A1M5BLX1</accession>
<reference evidence="15 16" key="1">
    <citation type="submission" date="2016-11" db="EMBL/GenBank/DDBJ databases">
        <authorList>
            <person name="Jaros S."/>
            <person name="Januszkiewicz K."/>
            <person name="Wedrychowicz H."/>
        </authorList>
    </citation>
    <scope>NUCLEOTIDE SEQUENCE [LARGE SCALE GENOMIC DNA]</scope>
    <source>
        <strain evidence="15 16">DSM 26991</strain>
    </source>
</reference>
<keyword evidence="16" id="KW-1185">Reference proteome</keyword>
<protein>
    <submittedName>
        <fullName evidence="15">Outer membrane receptor for ferrienterochelin and colicins</fullName>
    </submittedName>
</protein>
<dbReference type="AlphaFoldDB" id="A0A1M5BLX1"/>
<evidence type="ECO:0000256" key="6">
    <source>
        <dbReference type="ARBA" id="ARBA00023077"/>
    </source>
</evidence>
<organism evidence="15 16">
    <name type="scientific">Bacteroides luti</name>
    <dbReference type="NCBI Taxonomy" id="1297750"/>
    <lineage>
        <taxon>Bacteria</taxon>
        <taxon>Pseudomonadati</taxon>
        <taxon>Bacteroidota</taxon>
        <taxon>Bacteroidia</taxon>
        <taxon>Bacteroidales</taxon>
        <taxon>Bacteroidaceae</taxon>
        <taxon>Bacteroides</taxon>
    </lineage>
</organism>
<evidence type="ECO:0000256" key="11">
    <source>
        <dbReference type="RuleBase" id="RU003357"/>
    </source>
</evidence>
<dbReference type="Gene3D" id="2.60.40.1120">
    <property type="entry name" value="Carboxypeptidase-like, regulatory domain"/>
    <property type="match status" value="1"/>
</dbReference>
<evidence type="ECO:0000256" key="2">
    <source>
        <dbReference type="ARBA" id="ARBA00022448"/>
    </source>
</evidence>
<dbReference type="Pfam" id="PF13715">
    <property type="entry name" value="CarbopepD_reg_2"/>
    <property type="match status" value="1"/>
</dbReference>
<evidence type="ECO:0000256" key="5">
    <source>
        <dbReference type="ARBA" id="ARBA00022729"/>
    </source>
</evidence>
<sequence length="737" mass="82230">MKKYIALLLVFMATGSYAQQLVTGTVFDTDGERVIGASVTWKNSTVGTTTDVDGKFEIKPHKGSKELTVSFIGYEPVTLAINSQTKLPLDIKLKPGIELKEVQVTGRKMGLIQNRAGVLNSQTISSTELLRAACCNLGESFETNPSVDVSYSDAATGARQIKLLGLSGTYVQMLTENIPNFRGAASPYGLGYIPGPWMQSIQVSKGTSSVKNGYEAITGQINVEYKKPQTADIVSANLYGNSMGRFEANADASVLLNKNLSTMVFAHYENETDEQDDNHDGFSDSPSMKQYNLQNRWEYHKGNYMFHAGIKGLSEKRASGQMHDMDNPYRIGINTDRVELFAKNAFILNPEKNSSIALILSGSVHNQDSYFGRKLYDVNQNNGYASLLFETDFTSKHNLSTGLSLNYDSYDQSYRLTHNINQSKTDDFIKEAVSGAYAQYTYKPSDKWTFMAGLRGDYSSQYGFFLTPRAHIKYNMNEYVNLRASAGKGYRAPHVLAENNFLLASSRSVNIADNLDQEEAWNYGASASFYLPIAGKTLNINTEYYYTEFTKQVVTDMDSDPHAVSFYNLNGESYAKNFQIEASYPFFKGFTLTAAYRMTDAKTTYNGILREKPLTGKYKGLITASYQTPLKIWQFDTTLQLNGGGRMPTPYTNEDGSLSWGNRYKGFPQLSAQITRFFRFGSIYLGAENLTGFTQKSPIIDASNPYGNNFDSTMIWGPVQHGAKYYLGVRFNLPKDI</sequence>
<dbReference type="InterPro" id="IPR037066">
    <property type="entry name" value="Plug_dom_sf"/>
</dbReference>
<dbReference type="EMBL" id="FQTV01000008">
    <property type="protein sequence ID" value="SHF43217.1"/>
    <property type="molecule type" value="Genomic_DNA"/>
</dbReference>
<dbReference type="OrthoDB" id="1109239at2"/>
<evidence type="ECO:0000256" key="8">
    <source>
        <dbReference type="ARBA" id="ARBA00023170"/>
    </source>
</evidence>
<dbReference type="InterPro" id="IPR036942">
    <property type="entry name" value="Beta-barrel_TonB_sf"/>
</dbReference>
<dbReference type="GO" id="GO:0015344">
    <property type="term" value="F:siderophore uptake transmembrane transporter activity"/>
    <property type="evidence" value="ECO:0007669"/>
    <property type="project" value="TreeGrafter"/>
</dbReference>
<keyword evidence="2 10" id="KW-0813">Transport</keyword>
<evidence type="ECO:0000256" key="9">
    <source>
        <dbReference type="ARBA" id="ARBA00023237"/>
    </source>
</evidence>
<evidence type="ECO:0000313" key="16">
    <source>
        <dbReference type="Proteomes" id="UP000184509"/>
    </source>
</evidence>
<keyword evidence="9 10" id="KW-0998">Cell outer membrane</keyword>
<dbReference type="GO" id="GO:0044718">
    <property type="term" value="P:siderophore transmembrane transport"/>
    <property type="evidence" value="ECO:0007669"/>
    <property type="project" value="TreeGrafter"/>
</dbReference>
<proteinExistence type="inferred from homology"/>
<evidence type="ECO:0000256" key="1">
    <source>
        <dbReference type="ARBA" id="ARBA00004571"/>
    </source>
</evidence>
<evidence type="ECO:0000256" key="7">
    <source>
        <dbReference type="ARBA" id="ARBA00023136"/>
    </source>
</evidence>
<feature type="signal peptide" evidence="12">
    <location>
        <begin position="1"/>
        <end position="18"/>
    </location>
</feature>
<keyword evidence="7 10" id="KW-0472">Membrane</keyword>
<keyword evidence="5 12" id="KW-0732">Signal</keyword>
<keyword evidence="3 10" id="KW-1134">Transmembrane beta strand</keyword>
<dbReference type="Gene3D" id="2.40.170.20">
    <property type="entry name" value="TonB-dependent receptor, beta-barrel domain"/>
    <property type="match status" value="1"/>
</dbReference>
<evidence type="ECO:0000259" key="13">
    <source>
        <dbReference type="Pfam" id="PF00593"/>
    </source>
</evidence>
<evidence type="ECO:0000256" key="12">
    <source>
        <dbReference type="SAM" id="SignalP"/>
    </source>
</evidence>
<dbReference type="InterPro" id="IPR008969">
    <property type="entry name" value="CarboxyPept-like_regulatory"/>
</dbReference>
<dbReference type="PANTHER" id="PTHR30069:SF29">
    <property type="entry name" value="HEMOGLOBIN AND HEMOGLOBIN-HAPTOGLOBIN-BINDING PROTEIN 1-RELATED"/>
    <property type="match status" value="1"/>
</dbReference>
<keyword evidence="6 11" id="KW-0798">TonB box</keyword>
<feature type="chain" id="PRO_5012047625" evidence="12">
    <location>
        <begin position="19"/>
        <end position="737"/>
    </location>
</feature>
<dbReference type="PANTHER" id="PTHR30069">
    <property type="entry name" value="TONB-DEPENDENT OUTER MEMBRANE RECEPTOR"/>
    <property type="match status" value="1"/>
</dbReference>
<dbReference type="SUPFAM" id="SSF49464">
    <property type="entry name" value="Carboxypeptidase regulatory domain-like"/>
    <property type="match status" value="1"/>
</dbReference>
<dbReference type="InterPro" id="IPR000531">
    <property type="entry name" value="Beta-barrel_TonB"/>
</dbReference>
<gene>
    <name evidence="15" type="ORF">SAMN05444405_108151</name>
</gene>
<dbReference type="RefSeq" id="WP_073401496.1">
    <property type="nucleotide sequence ID" value="NZ_FQTV01000008.1"/>
</dbReference>
<dbReference type="SUPFAM" id="SSF56935">
    <property type="entry name" value="Porins"/>
    <property type="match status" value="1"/>
</dbReference>
<evidence type="ECO:0000256" key="4">
    <source>
        <dbReference type="ARBA" id="ARBA00022692"/>
    </source>
</evidence>
<evidence type="ECO:0000256" key="10">
    <source>
        <dbReference type="PROSITE-ProRule" id="PRU01360"/>
    </source>
</evidence>
<dbReference type="InterPro" id="IPR039426">
    <property type="entry name" value="TonB-dep_rcpt-like"/>
</dbReference>
<dbReference type="STRING" id="1297750.SAMN05444405_108151"/>
<comment type="similarity">
    <text evidence="10 11">Belongs to the TonB-dependent receptor family.</text>
</comment>
<evidence type="ECO:0000313" key="15">
    <source>
        <dbReference type="EMBL" id="SHF43217.1"/>
    </source>
</evidence>
<evidence type="ECO:0000259" key="14">
    <source>
        <dbReference type="Pfam" id="PF07715"/>
    </source>
</evidence>
<dbReference type="Proteomes" id="UP000184509">
    <property type="component" value="Unassembled WGS sequence"/>
</dbReference>
<comment type="subcellular location">
    <subcellularLocation>
        <location evidence="1 10">Cell outer membrane</location>
        <topology evidence="1 10">Multi-pass membrane protein</topology>
    </subcellularLocation>
</comment>
<feature type="domain" description="TonB-dependent receptor plug" evidence="14">
    <location>
        <begin position="121"/>
        <end position="219"/>
    </location>
</feature>
<keyword evidence="8 15" id="KW-0675">Receptor</keyword>
<evidence type="ECO:0000256" key="3">
    <source>
        <dbReference type="ARBA" id="ARBA00022452"/>
    </source>
</evidence>
<name>A0A1M5BLX1_9BACE</name>
<feature type="domain" description="TonB-dependent receptor-like beta-barrel" evidence="13">
    <location>
        <begin position="283"/>
        <end position="690"/>
    </location>
</feature>